<evidence type="ECO:0000256" key="2">
    <source>
        <dbReference type="ARBA" id="ARBA00004236"/>
    </source>
</evidence>
<dbReference type="PANTHER" id="PTHR45453:SF1">
    <property type="entry name" value="PHOSPHATE REGULON SENSOR PROTEIN PHOR"/>
    <property type="match status" value="1"/>
</dbReference>
<dbReference type="EC" id="2.7.13.3" evidence="3"/>
<evidence type="ECO:0000256" key="7">
    <source>
        <dbReference type="ARBA" id="ARBA00022741"/>
    </source>
</evidence>
<dbReference type="Gene3D" id="3.30.450.20">
    <property type="entry name" value="PAS domain"/>
    <property type="match status" value="1"/>
</dbReference>
<keyword evidence="13" id="KW-0732">Signal</keyword>
<dbReference type="Gene3D" id="1.10.287.130">
    <property type="match status" value="1"/>
</dbReference>
<dbReference type="AlphaFoldDB" id="A0A5C5UVG2"/>
<evidence type="ECO:0000259" key="16">
    <source>
        <dbReference type="PROSITE" id="PS50885"/>
    </source>
</evidence>
<evidence type="ECO:0000256" key="5">
    <source>
        <dbReference type="ARBA" id="ARBA00022553"/>
    </source>
</evidence>
<dbReference type="InterPro" id="IPR005467">
    <property type="entry name" value="His_kinase_dom"/>
</dbReference>
<feature type="domain" description="Histidine kinase" evidence="14">
    <location>
        <begin position="365"/>
        <end position="583"/>
    </location>
</feature>
<evidence type="ECO:0000256" key="11">
    <source>
        <dbReference type="ARBA" id="ARBA00023136"/>
    </source>
</evidence>
<dbReference type="FunFam" id="1.10.287.130:FF:000008">
    <property type="entry name" value="Two-component sensor histidine kinase"/>
    <property type="match status" value="1"/>
</dbReference>
<feature type="transmembrane region" description="Helical" evidence="12">
    <location>
        <begin position="166"/>
        <end position="185"/>
    </location>
</feature>
<comment type="subcellular location">
    <subcellularLocation>
        <location evidence="2">Cell membrane</location>
    </subcellularLocation>
</comment>
<evidence type="ECO:0000256" key="6">
    <source>
        <dbReference type="ARBA" id="ARBA00022679"/>
    </source>
</evidence>
<accession>A0A5C5UVG2</accession>
<evidence type="ECO:0000256" key="3">
    <source>
        <dbReference type="ARBA" id="ARBA00012438"/>
    </source>
</evidence>
<evidence type="ECO:0000256" key="4">
    <source>
        <dbReference type="ARBA" id="ARBA00022475"/>
    </source>
</evidence>
<dbReference type="PRINTS" id="PR00344">
    <property type="entry name" value="BCTRLSENSOR"/>
</dbReference>
<dbReference type="SMART" id="SM00387">
    <property type="entry name" value="HATPase_c"/>
    <property type="match status" value="1"/>
</dbReference>
<evidence type="ECO:0000313" key="17">
    <source>
        <dbReference type="EMBL" id="TWT29583.1"/>
    </source>
</evidence>
<evidence type="ECO:0000256" key="10">
    <source>
        <dbReference type="ARBA" id="ARBA00023012"/>
    </source>
</evidence>
<dbReference type="Pfam" id="PF02518">
    <property type="entry name" value="HATPase_c"/>
    <property type="match status" value="1"/>
</dbReference>
<evidence type="ECO:0000256" key="1">
    <source>
        <dbReference type="ARBA" id="ARBA00000085"/>
    </source>
</evidence>
<sequence length="583" mass="63883" precursor="true">MFLAFGLVNILAAFALLRATLAWTEHRAYEQAEQHLRSTAVLMQRTYREDLDNEPSEALQQELIQLGKDSGYRLTLIDADGRVLADSSQPDLAAVLKMENHAERGEVSQAEYTNWGVAKRSSDTTGKPYVYVALRDAVDKGPSPTVRAAAMVDVIQEQIDYFRQRLWLLAMGVGAALLTVTYLVVSSIVRPVLQLNDAADAVSRGDYDQRAFVPNRDELGELASSFNHMCGELNSQFDELRRSGQRQATVLGGMVEGVIAIDSAQHVSLANKAAGNLLGFLPEKVEGRPLIEIIRNHTLHDALAEVQSNDQPQRLDIDLQGPEPRRLSVQITPLMGAESGGAVIVLHDITELRRLETIRQEFVANVSHELKTPLSSIKAYTETLLGGALHDEQHAMSFLGRIEEQADRLNALIQDLLSLARIESAEQTFDLAPVVVGEAVAACLSDYTPQADARGIRLLAESDEPQAEVVADPEGLRVILNNLVDNAIKYTPDGGSVTVGWKVVEEDYVRLSVTDTGIGIPKDQLPRVFERFHRVDKARSRELGGTGLGLSIVKHLTQSFGGSVAVESKIDHGTSFYVTLPKS</sequence>
<evidence type="ECO:0000313" key="18">
    <source>
        <dbReference type="Proteomes" id="UP000316714"/>
    </source>
</evidence>
<evidence type="ECO:0000256" key="9">
    <source>
        <dbReference type="ARBA" id="ARBA00022840"/>
    </source>
</evidence>
<keyword evidence="11 12" id="KW-0472">Membrane</keyword>
<dbReference type="PANTHER" id="PTHR45453">
    <property type="entry name" value="PHOSPHATE REGULON SENSOR PROTEIN PHOR"/>
    <property type="match status" value="1"/>
</dbReference>
<evidence type="ECO:0000259" key="14">
    <source>
        <dbReference type="PROSITE" id="PS50109"/>
    </source>
</evidence>
<evidence type="ECO:0000256" key="12">
    <source>
        <dbReference type="SAM" id="Phobius"/>
    </source>
</evidence>
<dbReference type="SUPFAM" id="SSF55874">
    <property type="entry name" value="ATPase domain of HSP90 chaperone/DNA topoisomerase II/histidine kinase"/>
    <property type="match status" value="1"/>
</dbReference>
<dbReference type="InterPro" id="IPR035965">
    <property type="entry name" value="PAS-like_dom_sf"/>
</dbReference>
<dbReference type="InterPro" id="IPR036890">
    <property type="entry name" value="HATPase_C_sf"/>
</dbReference>
<dbReference type="CDD" id="cd06225">
    <property type="entry name" value="HAMP"/>
    <property type="match status" value="1"/>
</dbReference>
<dbReference type="SUPFAM" id="SSF158472">
    <property type="entry name" value="HAMP domain-like"/>
    <property type="match status" value="1"/>
</dbReference>
<dbReference type="PROSITE" id="PS50885">
    <property type="entry name" value="HAMP"/>
    <property type="match status" value="1"/>
</dbReference>
<keyword evidence="7" id="KW-0547">Nucleotide-binding</keyword>
<dbReference type="InterPro" id="IPR013656">
    <property type="entry name" value="PAS_4"/>
</dbReference>
<dbReference type="GO" id="GO:0005886">
    <property type="term" value="C:plasma membrane"/>
    <property type="evidence" value="ECO:0007669"/>
    <property type="project" value="UniProtKB-SubCell"/>
</dbReference>
<dbReference type="GO" id="GO:0000155">
    <property type="term" value="F:phosphorelay sensor kinase activity"/>
    <property type="evidence" value="ECO:0007669"/>
    <property type="project" value="InterPro"/>
</dbReference>
<dbReference type="InterPro" id="IPR000014">
    <property type="entry name" value="PAS"/>
</dbReference>
<dbReference type="Pfam" id="PF00672">
    <property type="entry name" value="HAMP"/>
    <property type="match status" value="1"/>
</dbReference>
<keyword evidence="8" id="KW-0418">Kinase</keyword>
<name>A0A5C5UVG2_9BACT</name>
<comment type="caution">
    <text evidence="17">The sequence shown here is derived from an EMBL/GenBank/DDBJ whole genome shotgun (WGS) entry which is preliminary data.</text>
</comment>
<dbReference type="Pfam" id="PF00512">
    <property type="entry name" value="HisKA"/>
    <property type="match status" value="1"/>
</dbReference>
<dbReference type="InterPro" id="IPR003661">
    <property type="entry name" value="HisK_dim/P_dom"/>
</dbReference>
<dbReference type="CDD" id="cd00075">
    <property type="entry name" value="HATPase"/>
    <property type="match status" value="1"/>
</dbReference>
<protein>
    <recommendedName>
        <fullName evidence="3">histidine kinase</fullName>
        <ecNumber evidence="3">2.7.13.3</ecNumber>
    </recommendedName>
</protein>
<dbReference type="CDD" id="cd00082">
    <property type="entry name" value="HisKA"/>
    <property type="match status" value="1"/>
</dbReference>
<dbReference type="SMART" id="SM00304">
    <property type="entry name" value="HAMP"/>
    <property type="match status" value="1"/>
</dbReference>
<feature type="chain" id="PRO_5023078241" description="histidine kinase" evidence="13">
    <location>
        <begin position="25"/>
        <end position="583"/>
    </location>
</feature>
<dbReference type="Proteomes" id="UP000316714">
    <property type="component" value="Unassembled WGS sequence"/>
</dbReference>
<evidence type="ECO:0000259" key="15">
    <source>
        <dbReference type="PROSITE" id="PS50112"/>
    </source>
</evidence>
<keyword evidence="12" id="KW-1133">Transmembrane helix</keyword>
<dbReference type="PROSITE" id="PS50112">
    <property type="entry name" value="PAS"/>
    <property type="match status" value="1"/>
</dbReference>
<evidence type="ECO:0000256" key="8">
    <source>
        <dbReference type="ARBA" id="ARBA00022777"/>
    </source>
</evidence>
<comment type="catalytic activity">
    <reaction evidence="1">
        <text>ATP + protein L-histidine = ADP + protein N-phospho-L-histidine.</text>
        <dbReference type="EC" id="2.7.13.3"/>
    </reaction>
</comment>
<dbReference type="GO" id="GO:0016036">
    <property type="term" value="P:cellular response to phosphate starvation"/>
    <property type="evidence" value="ECO:0007669"/>
    <property type="project" value="TreeGrafter"/>
</dbReference>
<dbReference type="GO" id="GO:0004721">
    <property type="term" value="F:phosphoprotein phosphatase activity"/>
    <property type="evidence" value="ECO:0007669"/>
    <property type="project" value="TreeGrafter"/>
</dbReference>
<keyword evidence="12" id="KW-0812">Transmembrane</keyword>
<dbReference type="PROSITE" id="PS50109">
    <property type="entry name" value="HIS_KIN"/>
    <property type="match status" value="1"/>
</dbReference>
<dbReference type="SMART" id="SM00091">
    <property type="entry name" value="PAS"/>
    <property type="match status" value="1"/>
</dbReference>
<dbReference type="Gene3D" id="6.10.340.10">
    <property type="match status" value="1"/>
</dbReference>
<keyword evidence="4" id="KW-1003">Cell membrane</keyword>
<dbReference type="Pfam" id="PF08448">
    <property type="entry name" value="PAS_4"/>
    <property type="match status" value="1"/>
</dbReference>
<dbReference type="Gene3D" id="3.30.565.10">
    <property type="entry name" value="Histidine kinase-like ATPase, C-terminal domain"/>
    <property type="match status" value="1"/>
</dbReference>
<dbReference type="SUPFAM" id="SSF47384">
    <property type="entry name" value="Homodimeric domain of signal transducing histidine kinase"/>
    <property type="match status" value="1"/>
</dbReference>
<dbReference type="InterPro" id="IPR003594">
    <property type="entry name" value="HATPase_dom"/>
</dbReference>
<proteinExistence type="predicted"/>
<dbReference type="InterPro" id="IPR004358">
    <property type="entry name" value="Sig_transdc_His_kin-like_C"/>
</dbReference>
<keyword evidence="9" id="KW-0067">ATP-binding</keyword>
<dbReference type="EMBL" id="SIHJ01000007">
    <property type="protein sequence ID" value="TWT29583.1"/>
    <property type="molecule type" value="Genomic_DNA"/>
</dbReference>
<dbReference type="GO" id="GO:0005524">
    <property type="term" value="F:ATP binding"/>
    <property type="evidence" value="ECO:0007669"/>
    <property type="project" value="UniProtKB-KW"/>
</dbReference>
<evidence type="ECO:0000256" key="13">
    <source>
        <dbReference type="SAM" id="SignalP"/>
    </source>
</evidence>
<dbReference type="InterPro" id="IPR050351">
    <property type="entry name" value="BphY/WalK/GraS-like"/>
</dbReference>
<keyword evidence="6 17" id="KW-0808">Transferase</keyword>
<dbReference type="CDD" id="cd00130">
    <property type="entry name" value="PAS"/>
    <property type="match status" value="1"/>
</dbReference>
<keyword evidence="5" id="KW-0597">Phosphoprotein</keyword>
<dbReference type="SUPFAM" id="SSF55785">
    <property type="entry name" value="PYP-like sensor domain (PAS domain)"/>
    <property type="match status" value="1"/>
</dbReference>
<dbReference type="InterPro" id="IPR036097">
    <property type="entry name" value="HisK_dim/P_sf"/>
</dbReference>
<feature type="signal peptide" evidence="13">
    <location>
        <begin position="1"/>
        <end position="24"/>
    </location>
</feature>
<feature type="domain" description="HAMP" evidence="16">
    <location>
        <begin position="186"/>
        <end position="238"/>
    </location>
</feature>
<dbReference type="InterPro" id="IPR003660">
    <property type="entry name" value="HAMP_dom"/>
</dbReference>
<keyword evidence="18" id="KW-1185">Reference proteome</keyword>
<gene>
    <name evidence="17" type="primary">phoR</name>
    <name evidence="17" type="ORF">KOR34_51370</name>
</gene>
<organism evidence="17 18">
    <name type="scientific">Posidoniimonas corsicana</name>
    <dbReference type="NCBI Taxonomy" id="1938618"/>
    <lineage>
        <taxon>Bacteria</taxon>
        <taxon>Pseudomonadati</taxon>
        <taxon>Planctomycetota</taxon>
        <taxon>Planctomycetia</taxon>
        <taxon>Pirellulales</taxon>
        <taxon>Lacipirellulaceae</taxon>
        <taxon>Posidoniimonas</taxon>
    </lineage>
</organism>
<feature type="domain" description="PAS" evidence="15">
    <location>
        <begin position="243"/>
        <end position="291"/>
    </location>
</feature>
<reference evidence="17 18" key="1">
    <citation type="submission" date="2019-02" db="EMBL/GenBank/DDBJ databases">
        <title>Deep-cultivation of Planctomycetes and their phenomic and genomic characterization uncovers novel biology.</title>
        <authorList>
            <person name="Wiegand S."/>
            <person name="Jogler M."/>
            <person name="Boedeker C."/>
            <person name="Pinto D."/>
            <person name="Vollmers J."/>
            <person name="Rivas-Marin E."/>
            <person name="Kohn T."/>
            <person name="Peeters S.H."/>
            <person name="Heuer A."/>
            <person name="Rast P."/>
            <person name="Oberbeckmann S."/>
            <person name="Bunk B."/>
            <person name="Jeske O."/>
            <person name="Meyerdierks A."/>
            <person name="Storesund J.E."/>
            <person name="Kallscheuer N."/>
            <person name="Luecker S."/>
            <person name="Lage O.M."/>
            <person name="Pohl T."/>
            <person name="Merkel B.J."/>
            <person name="Hornburger P."/>
            <person name="Mueller R.-W."/>
            <person name="Bruemmer F."/>
            <person name="Labrenz M."/>
            <person name="Spormann A.M."/>
            <person name="Op Den Camp H."/>
            <person name="Overmann J."/>
            <person name="Amann R."/>
            <person name="Jetten M.S.M."/>
            <person name="Mascher T."/>
            <person name="Medema M.H."/>
            <person name="Devos D.P."/>
            <person name="Kaster A.-K."/>
            <person name="Ovreas L."/>
            <person name="Rohde M."/>
            <person name="Galperin M.Y."/>
            <person name="Jogler C."/>
        </authorList>
    </citation>
    <scope>NUCLEOTIDE SEQUENCE [LARGE SCALE GENOMIC DNA]</scope>
    <source>
        <strain evidence="17 18">KOR34</strain>
    </source>
</reference>
<dbReference type="FunFam" id="3.30.565.10:FF:000023">
    <property type="entry name" value="PAS domain-containing sensor histidine kinase"/>
    <property type="match status" value="1"/>
</dbReference>
<keyword evidence="10" id="KW-0902">Two-component regulatory system</keyword>
<dbReference type="SMART" id="SM00388">
    <property type="entry name" value="HisKA"/>
    <property type="match status" value="1"/>
</dbReference>